<dbReference type="AlphaFoldDB" id="A0A9J6E8B0"/>
<feature type="compositionally biased region" description="Basic and acidic residues" evidence="1">
    <location>
        <begin position="124"/>
        <end position="139"/>
    </location>
</feature>
<organism evidence="2 3">
    <name type="scientific">Rhipicephalus microplus</name>
    <name type="common">Cattle tick</name>
    <name type="synonym">Boophilus microplus</name>
    <dbReference type="NCBI Taxonomy" id="6941"/>
    <lineage>
        <taxon>Eukaryota</taxon>
        <taxon>Metazoa</taxon>
        <taxon>Ecdysozoa</taxon>
        <taxon>Arthropoda</taxon>
        <taxon>Chelicerata</taxon>
        <taxon>Arachnida</taxon>
        <taxon>Acari</taxon>
        <taxon>Parasitiformes</taxon>
        <taxon>Ixodida</taxon>
        <taxon>Ixodoidea</taxon>
        <taxon>Ixodidae</taxon>
        <taxon>Rhipicephalinae</taxon>
        <taxon>Rhipicephalus</taxon>
        <taxon>Boophilus</taxon>
    </lineage>
</organism>
<evidence type="ECO:0000313" key="3">
    <source>
        <dbReference type="Proteomes" id="UP000821866"/>
    </source>
</evidence>
<evidence type="ECO:0000313" key="2">
    <source>
        <dbReference type="EMBL" id="KAH8030554.1"/>
    </source>
</evidence>
<comment type="caution">
    <text evidence="2">The sequence shown here is derived from an EMBL/GenBank/DDBJ whole genome shotgun (WGS) entry which is preliminary data.</text>
</comment>
<feature type="region of interest" description="Disordered" evidence="1">
    <location>
        <begin position="1"/>
        <end position="68"/>
    </location>
</feature>
<feature type="region of interest" description="Disordered" evidence="1">
    <location>
        <begin position="80"/>
        <end position="168"/>
    </location>
</feature>
<feature type="compositionally biased region" description="Basic and acidic residues" evidence="1">
    <location>
        <begin position="29"/>
        <end position="47"/>
    </location>
</feature>
<sequence>MRREERQEEGGSHVGHVLPAVPSQVAAAEAERVADSGEGEKRAEHSARSVSGNDETEDDAASAVNWASVEEMAVGESCLEQGRCDGKENQEDHLAERKGPHGERRLSLKAKSEQETSAATCSERWNKKGDEDDARHGREALQFTGDKTPSSPVEQHMSKKTSEGEVHRTVQSQLVATAVRTCATTWRRVAAARRGGKPTWPHGDEAERGRWRLTCWRRRREQHRQTSWSPVSSSSTSGQRHPNLRTALHRKLSRCRQASAAGGIAGVATPRLPTAASSPCRSGHRARALTRRPTRSVLNAAPRRRDATSQGAKETELQEANTRRRRQSNAQASSWRQATWTQTAISTDRWVYSVTSPPSRVFRSALISEAPKN</sequence>
<dbReference type="EMBL" id="JABSTU010000005">
    <property type="protein sequence ID" value="KAH8030554.1"/>
    <property type="molecule type" value="Genomic_DNA"/>
</dbReference>
<feature type="compositionally biased region" description="Basic and acidic residues" evidence="1">
    <location>
        <begin position="82"/>
        <end position="114"/>
    </location>
</feature>
<feature type="compositionally biased region" description="Basic and acidic residues" evidence="1">
    <location>
        <begin position="1"/>
        <end position="11"/>
    </location>
</feature>
<feature type="region of interest" description="Disordered" evidence="1">
    <location>
        <begin position="269"/>
        <end position="336"/>
    </location>
</feature>
<reference evidence="2" key="2">
    <citation type="submission" date="2021-09" db="EMBL/GenBank/DDBJ databases">
        <authorList>
            <person name="Jia N."/>
            <person name="Wang J."/>
            <person name="Shi W."/>
            <person name="Du L."/>
            <person name="Sun Y."/>
            <person name="Zhan W."/>
            <person name="Jiang J."/>
            <person name="Wang Q."/>
            <person name="Zhang B."/>
            <person name="Ji P."/>
            <person name="Sakyi L.B."/>
            <person name="Cui X."/>
            <person name="Yuan T."/>
            <person name="Jiang B."/>
            <person name="Yang W."/>
            <person name="Lam T.T.-Y."/>
            <person name="Chang Q."/>
            <person name="Ding S."/>
            <person name="Wang X."/>
            <person name="Zhu J."/>
            <person name="Ruan X."/>
            <person name="Zhao L."/>
            <person name="Wei J."/>
            <person name="Que T."/>
            <person name="Du C."/>
            <person name="Cheng J."/>
            <person name="Dai P."/>
            <person name="Han X."/>
            <person name="Huang E."/>
            <person name="Gao Y."/>
            <person name="Liu J."/>
            <person name="Shao H."/>
            <person name="Ye R."/>
            <person name="Li L."/>
            <person name="Wei W."/>
            <person name="Wang X."/>
            <person name="Wang C."/>
            <person name="Huo Q."/>
            <person name="Li W."/>
            <person name="Guo W."/>
            <person name="Chen H."/>
            <person name="Chen S."/>
            <person name="Zhou L."/>
            <person name="Zhou L."/>
            <person name="Ni X."/>
            <person name="Tian J."/>
            <person name="Zhou Y."/>
            <person name="Sheng Y."/>
            <person name="Liu T."/>
            <person name="Pan Y."/>
            <person name="Xia L."/>
            <person name="Li J."/>
            <person name="Zhao F."/>
            <person name="Cao W."/>
        </authorList>
    </citation>
    <scope>NUCLEOTIDE SEQUENCE</scope>
    <source>
        <strain evidence="2">Rmic-2018</strain>
        <tissue evidence="2">Larvae</tissue>
    </source>
</reference>
<accession>A0A9J6E8B0</accession>
<dbReference type="Proteomes" id="UP000821866">
    <property type="component" value="Chromosome 3"/>
</dbReference>
<reference evidence="2" key="1">
    <citation type="journal article" date="2020" name="Cell">
        <title>Large-Scale Comparative Analyses of Tick Genomes Elucidate Their Genetic Diversity and Vector Capacities.</title>
        <authorList>
            <consortium name="Tick Genome and Microbiome Consortium (TIGMIC)"/>
            <person name="Jia N."/>
            <person name="Wang J."/>
            <person name="Shi W."/>
            <person name="Du L."/>
            <person name="Sun Y."/>
            <person name="Zhan W."/>
            <person name="Jiang J.F."/>
            <person name="Wang Q."/>
            <person name="Zhang B."/>
            <person name="Ji P."/>
            <person name="Bell-Sakyi L."/>
            <person name="Cui X.M."/>
            <person name="Yuan T.T."/>
            <person name="Jiang B.G."/>
            <person name="Yang W.F."/>
            <person name="Lam T.T."/>
            <person name="Chang Q.C."/>
            <person name="Ding S.J."/>
            <person name="Wang X.J."/>
            <person name="Zhu J.G."/>
            <person name="Ruan X.D."/>
            <person name="Zhao L."/>
            <person name="Wei J.T."/>
            <person name="Ye R.Z."/>
            <person name="Que T.C."/>
            <person name="Du C.H."/>
            <person name="Zhou Y.H."/>
            <person name="Cheng J.X."/>
            <person name="Dai P.F."/>
            <person name="Guo W.B."/>
            <person name="Han X.H."/>
            <person name="Huang E.J."/>
            <person name="Li L.F."/>
            <person name="Wei W."/>
            <person name="Gao Y.C."/>
            <person name="Liu J.Z."/>
            <person name="Shao H.Z."/>
            <person name="Wang X."/>
            <person name="Wang C.C."/>
            <person name="Yang T.C."/>
            <person name="Huo Q.B."/>
            <person name="Li W."/>
            <person name="Chen H.Y."/>
            <person name="Chen S.E."/>
            <person name="Zhou L.G."/>
            <person name="Ni X.B."/>
            <person name="Tian J.H."/>
            <person name="Sheng Y."/>
            <person name="Liu T."/>
            <person name="Pan Y.S."/>
            <person name="Xia L.Y."/>
            <person name="Li J."/>
            <person name="Zhao F."/>
            <person name="Cao W.C."/>
        </authorList>
    </citation>
    <scope>NUCLEOTIDE SEQUENCE</scope>
    <source>
        <strain evidence="2">Rmic-2018</strain>
    </source>
</reference>
<keyword evidence="3" id="KW-1185">Reference proteome</keyword>
<name>A0A9J6E8B0_RHIMP</name>
<feature type="compositionally biased region" description="Low complexity" evidence="1">
    <location>
        <begin position="227"/>
        <end position="237"/>
    </location>
</feature>
<feature type="compositionally biased region" description="Basic residues" evidence="1">
    <location>
        <begin position="282"/>
        <end position="294"/>
    </location>
</feature>
<feature type="compositionally biased region" description="Basic and acidic residues" evidence="1">
    <location>
        <begin position="156"/>
        <end position="168"/>
    </location>
</feature>
<proteinExistence type="predicted"/>
<protein>
    <submittedName>
        <fullName evidence="2">Uncharacterized protein</fullName>
    </submittedName>
</protein>
<evidence type="ECO:0000256" key="1">
    <source>
        <dbReference type="SAM" id="MobiDB-lite"/>
    </source>
</evidence>
<gene>
    <name evidence="2" type="ORF">HPB51_008674</name>
</gene>
<feature type="region of interest" description="Disordered" evidence="1">
    <location>
        <begin position="222"/>
        <end position="243"/>
    </location>
</feature>